<evidence type="ECO:0000313" key="2">
    <source>
        <dbReference type="EMBL" id="GJT32876.1"/>
    </source>
</evidence>
<sequence length="166" mass="18952">MGNNNCHYVPSITTRGAVSLSCLFDNGYMHAFINEGTFISKDNVFYFNAIPHDGIYEIDMHVLYPNVSSIYNVSNKRTKRALESTYLWHCRLGHINKKRIQKLQRDGILQPSDDECFEKYKSCISGKMACNPFTHQTERAKELLGLIHTDVCGPLELCQEKVLVTS</sequence>
<accession>A0ABQ5D0Q4</accession>
<feature type="domain" description="GAG-pre-integrase" evidence="1">
    <location>
        <begin position="72"/>
        <end position="128"/>
    </location>
</feature>
<reference evidence="2" key="1">
    <citation type="journal article" date="2022" name="Int. J. Mol. Sci.">
        <title>Draft Genome of Tanacetum Coccineum: Genomic Comparison of Closely Related Tanacetum-Family Plants.</title>
        <authorList>
            <person name="Yamashiro T."/>
            <person name="Shiraishi A."/>
            <person name="Nakayama K."/>
            <person name="Satake H."/>
        </authorList>
    </citation>
    <scope>NUCLEOTIDE SEQUENCE</scope>
</reference>
<evidence type="ECO:0000259" key="1">
    <source>
        <dbReference type="Pfam" id="PF13976"/>
    </source>
</evidence>
<proteinExistence type="predicted"/>
<keyword evidence="3" id="KW-1185">Reference proteome</keyword>
<protein>
    <submittedName>
        <fullName evidence="2">Retrotransposon protein, putative, ty1-copia subclass</fullName>
    </submittedName>
</protein>
<gene>
    <name evidence="2" type="ORF">Tco_0923295</name>
</gene>
<dbReference type="EMBL" id="BQNB010014829">
    <property type="protein sequence ID" value="GJT32876.1"/>
    <property type="molecule type" value="Genomic_DNA"/>
</dbReference>
<comment type="caution">
    <text evidence="2">The sequence shown here is derived from an EMBL/GenBank/DDBJ whole genome shotgun (WGS) entry which is preliminary data.</text>
</comment>
<dbReference type="Pfam" id="PF13976">
    <property type="entry name" value="gag_pre-integrs"/>
    <property type="match status" value="1"/>
</dbReference>
<evidence type="ECO:0000313" key="3">
    <source>
        <dbReference type="Proteomes" id="UP001151760"/>
    </source>
</evidence>
<reference evidence="2" key="2">
    <citation type="submission" date="2022-01" db="EMBL/GenBank/DDBJ databases">
        <authorList>
            <person name="Yamashiro T."/>
            <person name="Shiraishi A."/>
            <person name="Satake H."/>
            <person name="Nakayama K."/>
        </authorList>
    </citation>
    <scope>NUCLEOTIDE SEQUENCE</scope>
</reference>
<organism evidence="2 3">
    <name type="scientific">Tanacetum coccineum</name>
    <dbReference type="NCBI Taxonomy" id="301880"/>
    <lineage>
        <taxon>Eukaryota</taxon>
        <taxon>Viridiplantae</taxon>
        <taxon>Streptophyta</taxon>
        <taxon>Embryophyta</taxon>
        <taxon>Tracheophyta</taxon>
        <taxon>Spermatophyta</taxon>
        <taxon>Magnoliopsida</taxon>
        <taxon>eudicotyledons</taxon>
        <taxon>Gunneridae</taxon>
        <taxon>Pentapetalae</taxon>
        <taxon>asterids</taxon>
        <taxon>campanulids</taxon>
        <taxon>Asterales</taxon>
        <taxon>Asteraceae</taxon>
        <taxon>Asteroideae</taxon>
        <taxon>Anthemideae</taxon>
        <taxon>Anthemidinae</taxon>
        <taxon>Tanacetum</taxon>
    </lineage>
</organism>
<dbReference type="InterPro" id="IPR025724">
    <property type="entry name" value="GAG-pre-integrase_dom"/>
</dbReference>
<dbReference type="Proteomes" id="UP001151760">
    <property type="component" value="Unassembled WGS sequence"/>
</dbReference>
<name>A0ABQ5D0Q4_9ASTR</name>